<dbReference type="Pfam" id="PF00550">
    <property type="entry name" value="PP-binding"/>
    <property type="match status" value="1"/>
</dbReference>
<organism evidence="5 6">
    <name type="scientific">Streptomyces katrae</name>
    <dbReference type="NCBI Taxonomy" id="68223"/>
    <lineage>
        <taxon>Bacteria</taxon>
        <taxon>Bacillati</taxon>
        <taxon>Actinomycetota</taxon>
        <taxon>Actinomycetes</taxon>
        <taxon>Kitasatosporales</taxon>
        <taxon>Streptomycetaceae</taxon>
        <taxon>Streptomyces</taxon>
    </lineage>
</organism>
<dbReference type="InterPro" id="IPR009081">
    <property type="entry name" value="PP-bd_ACP"/>
</dbReference>
<dbReference type="Pfam" id="PF13193">
    <property type="entry name" value="AMP-binding_C"/>
    <property type="match status" value="1"/>
</dbReference>
<dbReference type="InterPro" id="IPR042099">
    <property type="entry name" value="ANL_N_sf"/>
</dbReference>
<dbReference type="SUPFAM" id="SSF47336">
    <property type="entry name" value="ACP-like"/>
    <property type="match status" value="1"/>
</dbReference>
<dbReference type="InterPro" id="IPR020845">
    <property type="entry name" value="AMP-binding_CS"/>
</dbReference>
<evidence type="ECO:0000259" key="4">
    <source>
        <dbReference type="PROSITE" id="PS50075"/>
    </source>
</evidence>
<dbReference type="InterPro" id="IPR045851">
    <property type="entry name" value="AMP-bd_C_sf"/>
</dbReference>
<dbReference type="NCBIfam" id="TIGR01733">
    <property type="entry name" value="AA-adenyl-dom"/>
    <property type="match status" value="1"/>
</dbReference>
<evidence type="ECO:0000256" key="2">
    <source>
        <dbReference type="ARBA" id="ARBA00022553"/>
    </source>
</evidence>
<proteinExistence type="predicted"/>
<dbReference type="InterPro" id="IPR020806">
    <property type="entry name" value="PKS_PP-bd"/>
</dbReference>
<feature type="compositionally biased region" description="Basic and acidic residues" evidence="3">
    <location>
        <begin position="1"/>
        <end position="13"/>
    </location>
</feature>
<dbReference type="PANTHER" id="PTHR45527">
    <property type="entry name" value="NONRIBOSOMAL PEPTIDE SYNTHETASE"/>
    <property type="match status" value="1"/>
</dbReference>
<dbReference type="Gene3D" id="1.10.1200.10">
    <property type="entry name" value="ACP-like"/>
    <property type="match status" value="1"/>
</dbReference>
<dbReference type="Proteomes" id="UP001223390">
    <property type="component" value="Unassembled WGS sequence"/>
</dbReference>
<dbReference type="CDD" id="cd05930">
    <property type="entry name" value="A_NRPS"/>
    <property type="match status" value="1"/>
</dbReference>
<evidence type="ECO:0000256" key="3">
    <source>
        <dbReference type="SAM" id="MobiDB-lite"/>
    </source>
</evidence>
<comment type="caution">
    <text evidence="5">The sequence shown here is derived from an EMBL/GenBank/DDBJ whole genome shotgun (WGS) entry which is preliminary data.</text>
</comment>
<dbReference type="PROSITE" id="PS50075">
    <property type="entry name" value="CARRIER"/>
    <property type="match status" value="1"/>
</dbReference>
<dbReference type="InterPro" id="IPR000873">
    <property type="entry name" value="AMP-dep_synth/lig_dom"/>
</dbReference>
<evidence type="ECO:0000256" key="1">
    <source>
        <dbReference type="ARBA" id="ARBA00022450"/>
    </source>
</evidence>
<dbReference type="SMART" id="SM00823">
    <property type="entry name" value="PKS_PP"/>
    <property type="match status" value="1"/>
</dbReference>
<feature type="domain" description="Carrier" evidence="4">
    <location>
        <begin position="515"/>
        <end position="590"/>
    </location>
</feature>
<dbReference type="EMBL" id="JASITI010000018">
    <property type="protein sequence ID" value="MDK9497270.1"/>
    <property type="molecule type" value="Genomic_DNA"/>
</dbReference>
<dbReference type="InterPro" id="IPR010071">
    <property type="entry name" value="AA_adenyl_dom"/>
</dbReference>
<dbReference type="PROSITE" id="PS00455">
    <property type="entry name" value="AMP_BINDING"/>
    <property type="match status" value="1"/>
</dbReference>
<keyword evidence="2" id="KW-0597">Phosphoprotein</keyword>
<dbReference type="RefSeq" id="WP_285343127.1">
    <property type="nucleotide sequence ID" value="NZ_JASITI010000018.1"/>
</dbReference>
<protein>
    <submittedName>
        <fullName evidence="5">Amino acid adenylation domain-containing protein</fullName>
    </submittedName>
</protein>
<dbReference type="CDD" id="cd02440">
    <property type="entry name" value="AdoMet_MTases"/>
    <property type="match status" value="1"/>
</dbReference>
<dbReference type="SUPFAM" id="SSF56801">
    <property type="entry name" value="Acetyl-CoA synthetase-like"/>
    <property type="match status" value="1"/>
</dbReference>
<reference evidence="5 6" key="1">
    <citation type="submission" date="2023-05" db="EMBL/GenBank/DDBJ databases">
        <title>Sequencing and Assembly of Streptomyces sp. NP73.</title>
        <authorList>
            <person name="Konwar A.N."/>
            <person name="Saikia K."/>
            <person name="Thakur D."/>
        </authorList>
    </citation>
    <scope>NUCLEOTIDE SEQUENCE [LARGE SCALE GENOMIC DNA]</scope>
    <source>
        <strain evidence="5 6">NP73</strain>
    </source>
</reference>
<dbReference type="InterPro" id="IPR036736">
    <property type="entry name" value="ACP-like_sf"/>
</dbReference>
<dbReference type="PANTHER" id="PTHR45527:SF1">
    <property type="entry name" value="FATTY ACID SYNTHASE"/>
    <property type="match status" value="1"/>
</dbReference>
<dbReference type="InterPro" id="IPR025110">
    <property type="entry name" value="AMP-bd_C"/>
</dbReference>
<accession>A0ABT7GUH0</accession>
<dbReference type="Pfam" id="PF00501">
    <property type="entry name" value="AMP-binding"/>
    <property type="match status" value="2"/>
</dbReference>
<dbReference type="Gene3D" id="3.40.50.12780">
    <property type="entry name" value="N-terminal domain of ligase-like"/>
    <property type="match status" value="1"/>
</dbReference>
<dbReference type="SUPFAM" id="SSF53335">
    <property type="entry name" value="S-adenosyl-L-methionine-dependent methyltransferases"/>
    <property type="match status" value="1"/>
</dbReference>
<name>A0ABT7GUH0_9ACTN</name>
<dbReference type="Gene3D" id="3.30.300.30">
    <property type="match status" value="1"/>
</dbReference>
<feature type="region of interest" description="Disordered" evidence="3">
    <location>
        <begin position="1"/>
        <end position="26"/>
    </location>
</feature>
<evidence type="ECO:0000313" key="5">
    <source>
        <dbReference type="EMBL" id="MDK9497270.1"/>
    </source>
</evidence>
<keyword evidence="1" id="KW-0596">Phosphopantetheine</keyword>
<sequence length="871" mass="95543">MEHRTMADADRRGAPPLDGPGQPVPRTLADHLANHALLTPDAPAIRHGEAVLSYAELDDRVTRLAIRLRDLGVAHRARVAVEIPRSIDHFVALLAIFRAGGTHVPIDPDQPAERRQSIVEAARVHARIGRGLGIESLPAFEAAAPGARDLAYIIHTSGSTGTPKGVMVSHEAFLHHLTRVRDVYDCGPGDRILMLTSPVFDVSLEQIGLAVLTGATLVLPDADFWMPQEIPDKIADLGVTVVDISPAYLRETLAHVERRDPRLRTLRLLNIGNDVIRYGDLQEWFAKDVPADVICCYGPTESTITATAYPVTPAMAEGMDPSLAVPIGSPLPGTRVHVLDEQLHPVGDGAVGELFVSGPRVADGYLNRAEETAARFLHDPFAGESGTRMYRTGDMVSRRPDGVLEFHGRRDGQVKIRGFRVELGEVEHALRSHPGVRAAHAQAEEDRDGVAIAAYVVGEVDVRELAEGLRKRLPDHMVPAKWAALDALPLTPGGKVDRAALPAAGRIVADLKGARSLTRTEAGLSAIWESLLGTAPATGQDDFFDLGGDSLKISRLSARIGAVFGVRVPLRQLMEHSRLSDLTELVEELVRRDSAGPAARETFKTRSAAFDVTISVADPGFLGTPIGHRRTWMLERSLSEIQSDLEHLDRLVASQTRGADRPVIHGSWDRSGARYTSSQLVIEGQEVMQDWERPLMRAMAAHVTEGRGHVLEVGFGMGISATYIQEFGAASHTVIEPNEDVIVAFNQWREGYPDREIRLVRGFWDEVIDQIGQFDAIFFDTYPTNEREYRDTVVHSTNYAENFFEAAAAHLRPGGVFSYYTNEIDTVGRSHQRSLLRHFSSFSVEVVRDLAPPSDCTYWWADSMVAVKAVK</sequence>
<keyword evidence="6" id="KW-1185">Reference proteome</keyword>
<gene>
    <name evidence="5" type="ORF">QEZ40_001926</name>
</gene>
<dbReference type="Gene3D" id="3.40.50.150">
    <property type="entry name" value="Vaccinia Virus protein VP39"/>
    <property type="match status" value="1"/>
</dbReference>
<evidence type="ECO:0000313" key="6">
    <source>
        <dbReference type="Proteomes" id="UP001223390"/>
    </source>
</evidence>
<dbReference type="InterPro" id="IPR029063">
    <property type="entry name" value="SAM-dependent_MTases_sf"/>
</dbReference>